<keyword evidence="3" id="KW-0418">Kinase</keyword>
<dbReference type="AlphaFoldDB" id="A0A0W0FIU8"/>
<evidence type="ECO:0000256" key="4">
    <source>
        <dbReference type="ARBA" id="ARBA00022840"/>
    </source>
</evidence>
<dbReference type="Proteomes" id="UP000054988">
    <property type="component" value="Unassembled WGS sequence"/>
</dbReference>
<dbReference type="InterPro" id="IPR008271">
    <property type="entry name" value="Ser/Thr_kinase_AS"/>
</dbReference>
<accession>A0A0W0FIU8</accession>
<dbReference type="InterPro" id="IPR011009">
    <property type="entry name" value="Kinase-like_dom_sf"/>
</dbReference>
<dbReference type="InterPro" id="IPR051681">
    <property type="entry name" value="Ser/Thr_Kinases-Pseudokinases"/>
</dbReference>
<dbReference type="PANTHER" id="PTHR44329:SF288">
    <property type="entry name" value="MITOGEN-ACTIVATED PROTEIN KINASE KINASE KINASE 20"/>
    <property type="match status" value="1"/>
</dbReference>
<keyword evidence="1" id="KW-0808">Transferase</keyword>
<dbReference type="InterPro" id="IPR013724">
    <property type="entry name" value="GIT_SHD"/>
</dbReference>
<proteinExistence type="predicted"/>
<evidence type="ECO:0000256" key="3">
    <source>
        <dbReference type="ARBA" id="ARBA00022777"/>
    </source>
</evidence>
<evidence type="ECO:0000256" key="5">
    <source>
        <dbReference type="SAM" id="MobiDB-lite"/>
    </source>
</evidence>
<name>A0A0W0FIU8_MONRR</name>
<dbReference type="eggNOG" id="KOG0192">
    <property type="taxonomic scope" value="Eukaryota"/>
</dbReference>
<dbReference type="Pfam" id="PF07714">
    <property type="entry name" value="PK_Tyr_Ser-Thr"/>
    <property type="match status" value="1"/>
</dbReference>
<keyword evidence="2" id="KW-0547">Nucleotide-binding</keyword>
<reference evidence="7 8" key="1">
    <citation type="submission" date="2015-12" db="EMBL/GenBank/DDBJ databases">
        <title>Draft genome sequence of Moniliophthora roreri, the causal agent of frosty pod rot of cacao.</title>
        <authorList>
            <person name="Aime M.C."/>
            <person name="Diaz-Valderrama J.R."/>
            <person name="Kijpornyongpan T."/>
            <person name="Phillips-Mora W."/>
        </authorList>
    </citation>
    <scope>NUCLEOTIDE SEQUENCE [LARGE SCALE GENOMIC DNA]</scope>
    <source>
        <strain evidence="7 8">MCA 2952</strain>
    </source>
</reference>
<evidence type="ECO:0000259" key="6">
    <source>
        <dbReference type="PROSITE" id="PS50011"/>
    </source>
</evidence>
<evidence type="ECO:0000256" key="2">
    <source>
        <dbReference type="ARBA" id="ARBA00022741"/>
    </source>
</evidence>
<evidence type="ECO:0000313" key="7">
    <source>
        <dbReference type="EMBL" id="KTB36243.1"/>
    </source>
</evidence>
<dbReference type="PRINTS" id="PR00109">
    <property type="entry name" value="TYRKINASE"/>
</dbReference>
<dbReference type="SMART" id="SM00555">
    <property type="entry name" value="GIT"/>
    <property type="match status" value="2"/>
</dbReference>
<evidence type="ECO:0000256" key="1">
    <source>
        <dbReference type="ARBA" id="ARBA00022679"/>
    </source>
</evidence>
<dbReference type="Gene3D" id="1.10.510.10">
    <property type="entry name" value="Transferase(Phosphotransferase) domain 1"/>
    <property type="match status" value="1"/>
</dbReference>
<organism evidence="7 8">
    <name type="scientific">Moniliophthora roreri</name>
    <name type="common">Frosty pod rot fungus</name>
    <name type="synonym">Monilia roreri</name>
    <dbReference type="NCBI Taxonomy" id="221103"/>
    <lineage>
        <taxon>Eukaryota</taxon>
        <taxon>Fungi</taxon>
        <taxon>Dikarya</taxon>
        <taxon>Basidiomycota</taxon>
        <taxon>Agaricomycotina</taxon>
        <taxon>Agaricomycetes</taxon>
        <taxon>Agaricomycetidae</taxon>
        <taxon>Agaricales</taxon>
        <taxon>Marasmiineae</taxon>
        <taxon>Marasmiaceae</taxon>
        <taxon>Moniliophthora</taxon>
    </lineage>
</organism>
<evidence type="ECO:0000313" key="8">
    <source>
        <dbReference type="Proteomes" id="UP000054988"/>
    </source>
</evidence>
<dbReference type="PANTHER" id="PTHR44329">
    <property type="entry name" value="SERINE/THREONINE-PROTEIN KINASE TNNI3K-RELATED"/>
    <property type="match status" value="1"/>
</dbReference>
<feature type="region of interest" description="Disordered" evidence="5">
    <location>
        <begin position="148"/>
        <end position="187"/>
    </location>
</feature>
<dbReference type="PROSITE" id="PS50011">
    <property type="entry name" value="PROTEIN_KINASE_DOM"/>
    <property type="match status" value="1"/>
</dbReference>
<protein>
    <recommendedName>
        <fullName evidence="6">Protein kinase domain-containing protein</fullName>
    </recommendedName>
</protein>
<dbReference type="EMBL" id="LATX01001919">
    <property type="protein sequence ID" value="KTB36243.1"/>
    <property type="molecule type" value="Genomic_DNA"/>
</dbReference>
<keyword evidence="4" id="KW-0067">ATP-binding</keyword>
<feature type="compositionally biased region" description="Polar residues" evidence="5">
    <location>
        <begin position="173"/>
        <end position="182"/>
    </location>
</feature>
<feature type="compositionally biased region" description="Basic and acidic residues" evidence="5">
    <location>
        <begin position="159"/>
        <end position="172"/>
    </location>
</feature>
<sequence length="589" mass="66654">MTVSSTTEQKFRPILFPDSYRSIMKIQFEEFDRYLAGYSAKTPPNVRSTARAMLARLTISQVAELSMDVYDELIRRNENQVPFLPAQPEFHHKRNQARQKLATMPNSRFEDLSGDIHFELARRYPELKKDVVGIVDDVPGVLPYEVGAHVTEDSEGDTSETKSDDYGKENDFSSRLSPTNTSEVRKPTFPEGSLVLDFVDTILQNREEYQALLKVDQTQAQSLLDLFQILSLRTDLTTRLRSSILKAMLRLSKASGQCPSLLAINDFQKDGDKPLGSGGYCDIWKGRLGTEVVCLKLMRVYRESDIDKIVKDSMREAIIWRQLDHPNLLPFHGLYLQDHKICLISPWVANGSLTHFLEDSKRAGSVVIHETLIWDIANGLSYLHERKLVHADLKGDNVLITSHGRACIADFGLSRLTDSQVLAMSSNTRTLAGTLRWTAPEILISEGRHTYQSDVYAFGCVCYEIYSGLRPFHDLRSDGAVILQVHLGKRPSRPRNAKLTDKIWSFIEACWATDPLDRPESGRLMTVFKDTLEDIGEIVPAPIWDQASLCANIWSKLRDRGGSPDQIDVAEYLFQSAIRVWEKQPGSES</sequence>
<comment type="caution">
    <text evidence="7">The sequence shown here is derived from an EMBL/GenBank/DDBJ whole genome shotgun (WGS) entry which is preliminary data.</text>
</comment>
<dbReference type="InterPro" id="IPR000719">
    <property type="entry name" value="Prot_kinase_dom"/>
</dbReference>
<dbReference type="GO" id="GO:0004674">
    <property type="term" value="F:protein serine/threonine kinase activity"/>
    <property type="evidence" value="ECO:0007669"/>
    <property type="project" value="TreeGrafter"/>
</dbReference>
<dbReference type="SMART" id="SM00220">
    <property type="entry name" value="S_TKc"/>
    <property type="match status" value="1"/>
</dbReference>
<dbReference type="SUPFAM" id="SSF56112">
    <property type="entry name" value="Protein kinase-like (PK-like)"/>
    <property type="match status" value="1"/>
</dbReference>
<feature type="domain" description="Protein kinase" evidence="6">
    <location>
        <begin position="269"/>
        <end position="532"/>
    </location>
</feature>
<dbReference type="InterPro" id="IPR001245">
    <property type="entry name" value="Ser-Thr/Tyr_kinase_cat_dom"/>
</dbReference>
<dbReference type="GO" id="GO:0005524">
    <property type="term" value="F:ATP binding"/>
    <property type="evidence" value="ECO:0007669"/>
    <property type="project" value="UniProtKB-KW"/>
</dbReference>
<dbReference type="Pfam" id="PF08518">
    <property type="entry name" value="GIT_SHD"/>
    <property type="match status" value="2"/>
</dbReference>
<dbReference type="PROSITE" id="PS00108">
    <property type="entry name" value="PROTEIN_KINASE_ST"/>
    <property type="match status" value="1"/>
</dbReference>
<gene>
    <name evidence="7" type="ORF">WG66_11197</name>
</gene>